<dbReference type="GO" id="GO:0016798">
    <property type="term" value="F:hydrolase activity, acting on glycosyl bonds"/>
    <property type="evidence" value="ECO:0007669"/>
    <property type="project" value="UniProtKB-KW"/>
</dbReference>
<sequence length="949" mass="103676">MNKYIKKSLALLLVLTTLWLTSGNTAIAALQVINQTVEKQNITSGLILEKFHRFTTGGWIESQVLSVDLTNENIKVDSLINHNSVTSISTVKNLAKSSGAVAAVNGSFFDMKTGDVYGPIMSSGEFDVALSKKSTDLATFSLDELNNALFTYLDTKVELITPSGERKPIAAYNRYTGFYNNNMYIVDSKWGHKTPGVTEKYPNWMEMVVVDGIVKEFRENMPGIDIPKNGFVVMATFGQQKVLTDNFKIGDPVDYEITLNIDSSNLKMALTGGTLLVKDGNVLTNFTHFPTAASTRAPRTAVGITADGKTLKVVTVDGRSKSSLGMTQSELAAYMKELGCTNAINFDGGGSTTMVARTAGTTSLSTVNTPSEGFERGVSASLGIFSIGPKGPVDSLLVTAYEENVFVNTSRAFTAKGLDKYLNPVEIKQDEIKWSVSGVEGTFKGNTLFPTSAGEAVVTATLGENVVGTCKINVLSNPVKLDLNINKLNTYAGKSSTFTVKGTDKYGFSASIHPSHIKWGVTNKVGAIDSNVFTAGEKGTGYVSATFANVSVYCPVSIAQPGEKKIIEDFKSDTMKLDLSSSSVKASYAKASNVYKSAPYSAKLTYDFTKDVQNSRAAYINLPNGGYSLDPTTSKLGLWVYSSAKKPVWVGAMVYDKNGKVHYKYFTKGITWTGWKFLEVSLEDVDTPSKITKIYVVEATKTKASGNIYFDNLTMIYSGHPEVAASKETTSTVPTDEYYKERTVSGPDSFTFSVFGQSEGYSEEKNKTQVSMLNSLAAKIKKEFNASVVVGKVDNLSVKTKVPFLSTTSGYKAIDNNGNRLIQLKTFNNNSMRLTDSNQWFWFKKQLSSFQGNNLFVFLAVKPDDFSDAKEGALLRETLEDYKKQNPNKNVWVFYYGTTNSSYMERGVKYISTAGFNSPGFSDKNKSAAKFVVVKTKGDTITYQFKSFN</sequence>
<feature type="domain" description="Phosphodiester glycosidase" evidence="1">
    <location>
        <begin position="208"/>
        <end position="385"/>
    </location>
</feature>
<dbReference type="InterPro" id="IPR018711">
    <property type="entry name" value="NAGPA"/>
</dbReference>
<gene>
    <name evidence="2" type="ORF">EHE19_018630</name>
</gene>
<evidence type="ECO:0000259" key="1">
    <source>
        <dbReference type="Pfam" id="PF09992"/>
    </source>
</evidence>
<dbReference type="Proteomes" id="UP000306409">
    <property type="component" value="Chromosome"/>
</dbReference>
<dbReference type="AlphaFoldDB" id="A0A4U7JCJ8"/>
<protein>
    <submittedName>
        <fullName evidence="2">Phosphodiester glycosidase family protein</fullName>
    </submittedName>
</protein>
<dbReference type="KEGG" id="rher:EHE19_018630"/>
<dbReference type="Gene3D" id="2.60.120.430">
    <property type="entry name" value="Galactose-binding lectin"/>
    <property type="match status" value="1"/>
</dbReference>
<accession>A0A4U7JCJ8</accession>
<evidence type="ECO:0000313" key="3">
    <source>
        <dbReference type="Proteomes" id="UP000306409"/>
    </source>
</evidence>
<name>A0A4U7JCJ8_9FIRM</name>
<dbReference type="PANTHER" id="PTHR40446:SF2">
    <property type="entry name" value="N-ACETYLGLUCOSAMINE-1-PHOSPHODIESTER ALPHA-N-ACETYLGLUCOSAMINIDASE"/>
    <property type="match status" value="1"/>
</dbReference>
<keyword evidence="3" id="KW-1185">Reference proteome</keyword>
<dbReference type="RefSeq" id="WP_137698645.1">
    <property type="nucleotide sequence ID" value="NZ_CP061336.1"/>
</dbReference>
<dbReference type="Pfam" id="PF09992">
    <property type="entry name" value="NAGPA"/>
    <property type="match status" value="1"/>
</dbReference>
<dbReference type="EMBL" id="CP061336">
    <property type="protein sequence ID" value="QNU66821.1"/>
    <property type="molecule type" value="Genomic_DNA"/>
</dbReference>
<proteinExistence type="predicted"/>
<evidence type="ECO:0000313" key="2">
    <source>
        <dbReference type="EMBL" id="QNU66821.1"/>
    </source>
</evidence>
<organism evidence="2 3">
    <name type="scientific">Ruminiclostridium herbifermentans</name>
    <dbReference type="NCBI Taxonomy" id="2488810"/>
    <lineage>
        <taxon>Bacteria</taxon>
        <taxon>Bacillati</taxon>
        <taxon>Bacillota</taxon>
        <taxon>Clostridia</taxon>
        <taxon>Eubacteriales</taxon>
        <taxon>Oscillospiraceae</taxon>
        <taxon>Ruminiclostridium</taxon>
    </lineage>
</organism>
<keyword evidence="2" id="KW-0378">Hydrolase</keyword>
<dbReference type="PANTHER" id="PTHR40446">
    <property type="entry name" value="N-ACETYLGLUCOSAMINE-1-PHOSPHODIESTER ALPHA-N-ACETYLGLUCOSAMINIDASE"/>
    <property type="match status" value="1"/>
</dbReference>
<reference evidence="2 3" key="1">
    <citation type="submission" date="2020-09" db="EMBL/GenBank/DDBJ databases">
        <title>Characterization and genome sequencing of Ruminiclostridium sp. nov. MA18.</title>
        <authorList>
            <person name="Rettenmaier R."/>
            <person name="Kowollik M.-L."/>
            <person name="Liebl W."/>
            <person name="Zverlov V."/>
        </authorList>
    </citation>
    <scope>NUCLEOTIDE SEQUENCE [LARGE SCALE GENOMIC DNA]</scope>
    <source>
        <strain evidence="2 3">MA18</strain>
    </source>
</reference>
<dbReference type="OrthoDB" id="9809781at2"/>
<keyword evidence="2" id="KW-0326">Glycosidase</keyword>